<dbReference type="SUPFAM" id="SSF56042">
    <property type="entry name" value="PurM C-terminal domain-like"/>
    <property type="match status" value="1"/>
</dbReference>
<keyword evidence="12" id="KW-0658">Purine biosynthesis</keyword>
<evidence type="ECO:0000256" key="12">
    <source>
        <dbReference type="HAMAP-Rule" id="MF_00741"/>
    </source>
</evidence>
<organism evidence="15">
    <name type="scientific">candidate division WOR-3 bacterium</name>
    <dbReference type="NCBI Taxonomy" id="2052148"/>
    <lineage>
        <taxon>Bacteria</taxon>
        <taxon>Bacteria division WOR-3</taxon>
    </lineage>
</organism>
<evidence type="ECO:0000256" key="8">
    <source>
        <dbReference type="ARBA" id="ARBA00031908"/>
    </source>
</evidence>
<dbReference type="InterPro" id="IPR016188">
    <property type="entry name" value="PurM-like_N"/>
</dbReference>
<evidence type="ECO:0000313" key="15">
    <source>
        <dbReference type="EMBL" id="HGW92169.1"/>
    </source>
</evidence>
<dbReference type="Pfam" id="PF00586">
    <property type="entry name" value="AIRS"/>
    <property type="match status" value="1"/>
</dbReference>
<sequence length="326" mass="36738">MLYKDSGVDRERAKNAKDEIKKLVKRTFSKNVLYDFGLFGALYKVNKRNPVLVSSTDSIGTKIIIAKMMEKYEGLGEDIVNHCVNDILTLGAKPLFFLDYLAFNKVEERIVKEIIKGATKSCIENNLSLIGGETAEMPDIYPEGLFDVAGFIVGVIEKNIIDGKDIKPYDEVYGLPSSGLHTNGYTLARKVLFENAGFKPDKYIEEIKMTIGEALLIPHRSYLHIIYPQLKKIKGIAHITGGGFKENIVRILPKNVDCVIKPEWDIPYIFKIIQEYGDIPEKEMFRTFNMGIGMVVIGEKIKYGKLIGYIKKGKGRVILEGIDDKC</sequence>
<dbReference type="CDD" id="cd02196">
    <property type="entry name" value="PurM"/>
    <property type="match status" value="1"/>
</dbReference>
<dbReference type="AlphaFoldDB" id="A0A7C4YIQ0"/>
<accession>A0A7C4YIQ0</accession>
<dbReference type="NCBIfam" id="TIGR00878">
    <property type="entry name" value="purM"/>
    <property type="match status" value="1"/>
</dbReference>
<dbReference type="PANTHER" id="PTHR10520">
    <property type="entry name" value="TRIFUNCTIONAL PURINE BIOSYNTHETIC PROTEIN ADENOSINE-3-RELATED"/>
    <property type="match status" value="1"/>
</dbReference>
<dbReference type="EMBL" id="DTHG01000083">
    <property type="protein sequence ID" value="HGW92169.1"/>
    <property type="molecule type" value="Genomic_DNA"/>
</dbReference>
<protein>
    <recommendedName>
        <fullName evidence="4 12">Phosphoribosylformylglycinamidine cyclo-ligase</fullName>
        <ecNumber evidence="3 12">6.3.3.1</ecNumber>
    </recommendedName>
    <alternativeName>
        <fullName evidence="9 12">AIR synthase</fullName>
    </alternativeName>
    <alternativeName>
        <fullName evidence="10 12">AIRS</fullName>
    </alternativeName>
    <alternativeName>
        <fullName evidence="8 12">Phosphoribosyl-aminoimidazole synthetase</fullName>
    </alternativeName>
</protein>
<comment type="pathway">
    <text evidence="1 12">Purine metabolism; IMP biosynthesis via de novo pathway; 5-amino-1-(5-phospho-D-ribosyl)imidazole from N(2)-formyl-N(1)-(5-phospho-D-ribosyl)glycinamide: step 2/2.</text>
</comment>
<reference evidence="15" key="1">
    <citation type="journal article" date="2020" name="mSystems">
        <title>Genome- and Community-Level Interaction Insights into Carbon Utilization and Element Cycling Functions of Hydrothermarchaeota in Hydrothermal Sediment.</title>
        <authorList>
            <person name="Zhou Z."/>
            <person name="Liu Y."/>
            <person name="Xu W."/>
            <person name="Pan J."/>
            <person name="Luo Z.H."/>
            <person name="Li M."/>
        </authorList>
    </citation>
    <scope>NUCLEOTIDE SEQUENCE [LARGE SCALE GENOMIC DNA]</scope>
    <source>
        <strain evidence="15">SpSt-780</strain>
    </source>
</reference>
<dbReference type="EC" id="6.3.3.1" evidence="3 12"/>
<comment type="subcellular location">
    <subcellularLocation>
        <location evidence="12">Cytoplasm</location>
    </subcellularLocation>
</comment>
<dbReference type="GO" id="GO:0004641">
    <property type="term" value="F:phosphoribosylformylglycinamidine cyclo-ligase activity"/>
    <property type="evidence" value="ECO:0007669"/>
    <property type="project" value="UniProtKB-UniRule"/>
</dbReference>
<evidence type="ECO:0000256" key="7">
    <source>
        <dbReference type="ARBA" id="ARBA00022840"/>
    </source>
</evidence>
<dbReference type="Gene3D" id="3.90.650.10">
    <property type="entry name" value="PurM-like C-terminal domain"/>
    <property type="match status" value="1"/>
</dbReference>
<feature type="domain" description="PurM-like C-terminal" evidence="14">
    <location>
        <begin position="170"/>
        <end position="297"/>
    </location>
</feature>
<evidence type="ECO:0000256" key="11">
    <source>
        <dbReference type="ARBA" id="ARBA00049057"/>
    </source>
</evidence>
<comment type="caution">
    <text evidence="15">The sequence shown here is derived from an EMBL/GenBank/DDBJ whole genome shotgun (WGS) entry which is preliminary data.</text>
</comment>
<dbReference type="InterPro" id="IPR010918">
    <property type="entry name" value="PurM-like_C_dom"/>
</dbReference>
<feature type="domain" description="PurM-like N-terminal" evidence="13">
    <location>
        <begin position="47"/>
        <end position="156"/>
    </location>
</feature>
<dbReference type="InterPro" id="IPR004733">
    <property type="entry name" value="PurM_cligase"/>
</dbReference>
<evidence type="ECO:0000256" key="9">
    <source>
        <dbReference type="ARBA" id="ARBA00032931"/>
    </source>
</evidence>
<keyword evidence="6 12" id="KW-0547">Nucleotide-binding</keyword>
<dbReference type="GO" id="GO:0046084">
    <property type="term" value="P:adenine biosynthetic process"/>
    <property type="evidence" value="ECO:0007669"/>
    <property type="project" value="TreeGrafter"/>
</dbReference>
<evidence type="ECO:0000259" key="13">
    <source>
        <dbReference type="Pfam" id="PF00586"/>
    </source>
</evidence>
<proteinExistence type="inferred from homology"/>
<dbReference type="GO" id="GO:0006189">
    <property type="term" value="P:'de novo' IMP biosynthetic process"/>
    <property type="evidence" value="ECO:0007669"/>
    <property type="project" value="UniProtKB-UniRule"/>
</dbReference>
<evidence type="ECO:0000256" key="10">
    <source>
        <dbReference type="ARBA" id="ARBA00033093"/>
    </source>
</evidence>
<evidence type="ECO:0000256" key="2">
    <source>
        <dbReference type="ARBA" id="ARBA00010280"/>
    </source>
</evidence>
<keyword evidence="12" id="KW-0963">Cytoplasm</keyword>
<name>A0A7C4YIQ0_UNCW3</name>
<evidence type="ECO:0000256" key="1">
    <source>
        <dbReference type="ARBA" id="ARBA00004686"/>
    </source>
</evidence>
<keyword evidence="7 12" id="KW-0067">ATP-binding</keyword>
<dbReference type="HAMAP" id="MF_00741">
    <property type="entry name" value="AIRS"/>
    <property type="match status" value="1"/>
</dbReference>
<dbReference type="GO" id="GO:0005524">
    <property type="term" value="F:ATP binding"/>
    <property type="evidence" value="ECO:0007669"/>
    <property type="project" value="UniProtKB-KW"/>
</dbReference>
<gene>
    <name evidence="12" type="primary">purM</name>
    <name evidence="15" type="ORF">ENV67_06490</name>
</gene>
<evidence type="ECO:0000256" key="5">
    <source>
        <dbReference type="ARBA" id="ARBA00022598"/>
    </source>
</evidence>
<dbReference type="PANTHER" id="PTHR10520:SF12">
    <property type="entry name" value="TRIFUNCTIONAL PURINE BIOSYNTHETIC PROTEIN ADENOSINE-3"/>
    <property type="match status" value="1"/>
</dbReference>
<evidence type="ECO:0000256" key="3">
    <source>
        <dbReference type="ARBA" id="ARBA00013047"/>
    </source>
</evidence>
<dbReference type="Gene3D" id="3.30.1330.10">
    <property type="entry name" value="PurM-like, N-terminal domain"/>
    <property type="match status" value="1"/>
</dbReference>
<evidence type="ECO:0000256" key="6">
    <source>
        <dbReference type="ARBA" id="ARBA00022741"/>
    </source>
</evidence>
<dbReference type="Pfam" id="PF02769">
    <property type="entry name" value="AIRS_C"/>
    <property type="match status" value="1"/>
</dbReference>
<dbReference type="InterPro" id="IPR036676">
    <property type="entry name" value="PurM-like_C_sf"/>
</dbReference>
<comment type="catalytic activity">
    <reaction evidence="11 12">
        <text>2-formamido-N(1)-(5-O-phospho-beta-D-ribosyl)acetamidine + ATP = 5-amino-1-(5-phospho-beta-D-ribosyl)imidazole + ADP + phosphate + H(+)</text>
        <dbReference type="Rhea" id="RHEA:23032"/>
        <dbReference type="ChEBI" id="CHEBI:15378"/>
        <dbReference type="ChEBI" id="CHEBI:30616"/>
        <dbReference type="ChEBI" id="CHEBI:43474"/>
        <dbReference type="ChEBI" id="CHEBI:137981"/>
        <dbReference type="ChEBI" id="CHEBI:147287"/>
        <dbReference type="ChEBI" id="CHEBI:456216"/>
        <dbReference type="EC" id="6.3.3.1"/>
    </reaction>
</comment>
<dbReference type="GO" id="GO:0004637">
    <property type="term" value="F:phosphoribosylamine-glycine ligase activity"/>
    <property type="evidence" value="ECO:0007669"/>
    <property type="project" value="TreeGrafter"/>
</dbReference>
<comment type="similarity">
    <text evidence="2 12">Belongs to the AIR synthase family.</text>
</comment>
<dbReference type="UniPathway" id="UPA00074">
    <property type="reaction ID" value="UER00129"/>
</dbReference>
<dbReference type="InterPro" id="IPR036921">
    <property type="entry name" value="PurM-like_N_sf"/>
</dbReference>
<evidence type="ECO:0000259" key="14">
    <source>
        <dbReference type="Pfam" id="PF02769"/>
    </source>
</evidence>
<dbReference type="SUPFAM" id="SSF55326">
    <property type="entry name" value="PurM N-terminal domain-like"/>
    <property type="match status" value="1"/>
</dbReference>
<dbReference type="GO" id="GO:0005829">
    <property type="term" value="C:cytosol"/>
    <property type="evidence" value="ECO:0007669"/>
    <property type="project" value="TreeGrafter"/>
</dbReference>
<evidence type="ECO:0000256" key="4">
    <source>
        <dbReference type="ARBA" id="ARBA00020367"/>
    </source>
</evidence>
<keyword evidence="5 12" id="KW-0436">Ligase</keyword>